<keyword evidence="3" id="KW-1185">Reference proteome</keyword>
<protein>
    <recommendedName>
        <fullName evidence="1">Pro-interleukin-16</fullName>
    </recommendedName>
    <component>
        <recommendedName>
            <fullName evidence="1">Interleukin-16</fullName>
            <shortName evidence="1">IL-16</shortName>
        </recommendedName>
        <alternativeName>
            <fullName evidence="1">Lymphocyte chemoattractant factor</fullName>
            <shortName evidence="1">LCF</shortName>
        </alternativeName>
    </component>
</protein>
<reference evidence="3" key="1">
    <citation type="submission" date="2018-06" db="EMBL/GenBank/DDBJ databases">
        <title>Genome assembly of Danube salmon.</title>
        <authorList>
            <person name="Macqueen D.J."/>
            <person name="Gundappa M.K."/>
        </authorList>
    </citation>
    <scope>NUCLEOTIDE SEQUENCE [LARGE SCALE GENOMIC DNA]</scope>
</reference>
<keyword evidence="1" id="KW-0539">Nucleus</keyword>
<dbReference type="GO" id="GO:0005615">
    <property type="term" value="C:extracellular space"/>
    <property type="evidence" value="ECO:0007669"/>
    <property type="project" value="UniProtKB-KW"/>
</dbReference>
<evidence type="ECO:0000256" key="1">
    <source>
        <dbReference type="RuleBase" id="RU363135"/>
    </source>
</evidence>
<comment type="subunit">
    <text evidence="1">Homotetramer.</text>
</comment>
<name>A0A4W5LIB0_9TELE</name>
<keyword evidence="1" id="KW-0732">Signal</keyword>
<comment type="function">
    <text evidence="1">Interleukin-16 stimulates a migratory response in CD4+ lymphocytes, monocytes, and eosinophils. Primes CD4+ T-cells for IL-2 and IL-15 responsiveness. Also induces T-lymphocyte expression of interleukin 2 receptor. Ligand for CD4.</text>
</comment>
<dbReference type="Proteomes" id="UP000314982">
    <property type="component" value="Unassembled WGS sequence"/>
</dbReference>
<dbReference type="PANTHER" id="PTHR11324">
    <property type="entry name" value="IL16-RELATED"/>
    <property type="match status" value="1"/>
</dbReference>
<reference evidence="2" key="2">
    <citation type="submission" date="2025-08" db="UniProtKB">
        <authorList>
            <consortium name="Ensembl"/>
        </authorList>
    </citation>
    <scope>IDENTIFICATION</scope>
</reference>
<keyword evidence="1" id="KW-0145">Chemotaxis</keyword>
<dbReference type="PANTHER" id="PTHR11324:SF16">
    <property type="entry name" value="PDZ DOMAIN-CONTAINING PROTEIN 2"/>
    <property type="match status" value="1"/>
</dbReference>
<keyword evidence="1" id="KW-0964">Secreted</keyword>
<keyword evidence="1" id="KW-0963">Cytoplasm</keyword>
<evidence type="ECO:0000313" key="2">
    <source>
        <dbReference type="Ensembl" id="ENSHHUP00000025656.1"/>
    </source>
</evidence>
<dbReference type="Ensembl" id="ENSHHUT00000026667.1">
    <property type="protein sequence ID" value="ENSHHUP00000025656.1"/>
    <property type="gene ID" value="ENSHHUG00000016187.1"/>
</dbReference>
<sequence>PIFKCSVFCLLSSLTVLAGSPVEQSKLQSVLASLTTKTDVLALLQEAKALSQIKDDIHFVVFSKEEGSGLGFSIAGGVDLEQKSITVSTVV</sequence>
<reference evidence="2" key="3">
    <citation type="submission" date="2025-09" db="UniProtKB">
        <authorList>
            <consortium name="Ensembl"/>
        </authorList>
    </citation>
    <scope>IDENTIFICATION</scope>
</reference>
<proteinExistence type="predicted"/>
<keyword evidence="1" id="KW-0202">Cytokine</keyword>
<dbReference type="Gene3D" id="2.30.42.10">
    <property type="match status" value="1"/>
</dbReference>
<feature type="signal peptide" evidence="1">
    <location>
        <begin position="1"/>
        <end position="19"/>
    </location>
</feature>
<gene>
    <name evidence="1" type="primary">IL16</name>
</gene>
<dbReference type="SUPFAM" id="SSF50156">
    <property type="entry name" value="PDZ domain-like"/>
    <property type="match status" value="1"/>
</dbReference>
<dbReference type="GeneTree" id="ENSGT00940000157749"/>
<feature type="chain" id="PRO_5021513215" description="Pro-interleukin-16" evidence="1">
    <location>
        <begin position="20"/>
        <end position="91"/>
    </location>
</feature>
<dbReference type="PRINTS" id="PR01931">
    <property type="entry name" value="INTRLEUKIN16"/>
</dbReference>
<evidence type="ECO:0000313" key="3">
    <source>
        <dbReference type="Proteomes" id="UP000314982"/>
    </source>
</evidence>
<dbReference type="GO" id="GO:0006935">
    <property type="term" value="P:chemotaxis"/>
    <property type="evidence" value="ECO:0007669"/>
    <property type="project" value="UniProtKB-KW"/>
</dbReference>
<dbReference type="GO" id="GO:0005737">
    <property type="term" value="C:cytoplasm"/>
    <property type="evidence" value="ECO:0007669"/>
    <property type="project" value="UniProtKB-SubCell"/>
</dbReference>
<accession>A0A4W5LIB0</accession>
<comment type="subcellular location">
    <subcellularLocation>
        <location evidence="1">Cytoplasm</location>
    </subcellularLocation>
    <subcellularLocation>
        <location evidence="1">Nucleus</location>
    </subcellularLocation>
    <subcellularLocation>
        <location evidence="1">Secreted</location>
    </subcellularLocation>
</comment>
<dbReference type="InterPro" id="IPR020450">
    <property type="entry name" value="IL-16"/>
</dbReference>
<dbReference type="GO" id="GO:0005125">
    <property type="term" value="F:cytokine activity"/>
    <property type="evidence" value="ECO:0007669"/>
    <property type="project" value="UniProtKB-KW"/>
</dbReference>
<organism evidence="2 3">
    <name type="scientific">Hucho hucho</name>
    <name type="common">huchen</name>
    <dbReference type="NCBI Taxonomy" id="62062"/>
    <lineage>
        <taxon>Eukaryota</taxon>
        <taxon>Metazoa</taxon>
        <taxon>Chordata</taxon>
        <taxon>Craniata</taxon>
        <taxon>Vertebrata</taxon>
        <taxon>Euteleostomi</taxon>
        <taxon>Actinopterygii</taxon>
        <taxon>Neopterygii</taxon>
        <taxon>Teleostei</taxon>
        <taxon>Protacanthopterygii</taxon>
        <taxon>Salmoniformes</taxon>
        <taxon>Salmonidae</taxon>
        <taxon>Salmoninae</taxon>
        <taxon>Hucho</taxon>
    </lineage>
</organism>
<dbReference type="InterPro" id="IPR036034">
    <property type="entry name" value="PDZ_sf"/>
</dbReference>
<dbReference type="AlphaFoldDB" id="A0A4W5LIB0"/>
<dbReference type="GO" id="GO:0005634">
    <property type="term" value="C:nucleus"/>
    <property type="evidence" value="ECO:0007669"/>
    <property type="project" value="UniProtKB-SubCell"/>
</dbReference>